<feature type="signal peptide" evidence="2">
    <location>
        <begin position="1"/>
        <end position="24"/>
    </location>
</feature>
<evidence type="ECO:0000313" key="5">
    <source>
        <dbReference type="Proteomes" id="UP000248975"/>
    </source>
</evidence>
<keyword evidence="2" id="KW-0732">Signal</keyword>
<protein>
    <submittedName>
        <fullName evidence="4">OmpA family protein</fullName>
    </submittedName>
</protein>
<evidence type="ECO:0000256" key="2">
    <source>
        <dbReference type="SAM" id="SignalP"/>
    </source>
</evidence>
<accession>A0A2W5S4D8</accession>
<reference evidence="4 5" key="1">
    <citation type="submission" date="2017-08" db="EMBL/GenBank/DDBJ databases">
        <title>Infants hospitalized years apart are colonized by the same room-sourced microbial strains.</title>
        <authorList>
            <person name="Brooks B."/>
            <person name="Olm M.R."/>
            <person name="Firek B.A."/>
            <person name="Baker R."/>
            <person name="Thomas B.C."/>
            <person name="Morowitz M.J."/>
            <person name="Banfield J.F."/>
        </authorList>
    </citation>
    <scope>NUCLEOTIDE SEQUENCE [LARGE SCALE GENOMIC DNA]</scope>
    <source>
        <strain evidence="4">S2_003_000_R2_11</strain>
    </source>
</reference>
<dbReference type="Pfam" id="PF00691">
    <property type="entry name" value="OmpA"/>
    <property type="match status" value="1"/>
</dbReference>
<dbReference type="AlphaFoldDB" id="A0A2W5S4D8"/>
<dbReference type="Proteomes" id="UP000248975">
    <property type="component" value="Unassembled WGS sequence"/>
</dbReference>
<dbReference type="EMBL" id="QFQS01000002">
    <property type="protein sequence ID" value="PZQ97868.1"/>
    <property type="molecule type" value="Genomic_DNA"/>
</dbReference>
<dbReference type="PANTHER" id="PTHR30329">
    <property type="entry name" value="STATOR ELEMENT OF FLAGELLAR MOTOR COMPLEX"/>
    <property type="match status" value="1"/>
</dbReference>
<dbReference type="InterPro" id="IPR006665">
    <property type="entry name" value="OmpA-like"/>
</dbReference>
<feature type="chain" id="PRO_5016068238" evidence="2">
    <location>
        <begin position="25"/>
        <end position="319"/>
    </location>
</feature>
<feature type="domain" description="OmpA-like" evidence="3">
    <location>
        <begin position="203"/>
        <end position="319"/>
    </location>
</feature>
<dbReference type="PANTHER" id="PTHR30329:SF21">
    <property type="entry name" value="LIPOPROTEIN YIAD-RELATED"/>
    <property type="match status" value="1"/>
</dbReference>
<organism evidence="4 5">
    <name type="scientific">Cereibacter sphaeroides</name>
    <name type="common">Rhodobacter sphaeroides</name>
    <dbReference type="NCBI Taxonomy" id="1063"/>
    <lineage>
        <taxon>Bacteria</taxon>
        <taxon>Pseudomonadati</taxon>
        <taxon>Pseudomonadota</taxon>
        <taxon>Alphaproteobacteria</taxon>
        <taxon>Rhodobacterales</taxon>
        <taxon>Paracoccaceae</taxon>
        <taxon>Cereibacter</taxon>
    </lineage>
</organism>
<dbReference type="SUPFAM" id="SSF103088">
    <property type="entry name" value="OmpA-like"/>
    <property type="match status" value="1"/>
</dbReference>
<dbReference type="GO" id="GO:0016020">
    <property type="term" value="C:membrane"/>
    <property type="evidence" value="ECO:0007669"/>
    <property type="project" value="UniProtKB-UniRule"/>
</dbReference>
<comment type="caution">
    <text evidence="4">The sequence shown here is derived from an EMBL/GenBank/DDBJ whole genome shotgun (WGS) entry which is preliminary data.</text>
</comment>
<sequence>MTPFRLCAVALTGLVPFLPMDALAVTLEFQAPATQTFYRSEPLSSYALPTGPWANGALPVREVEGPLSRSAWRIAAPRVTTLQILAPLREQLTAQGYNILWECQTDACGGFDFRFATEVLPEPDMHVDLGDFRFLAAEKTGPDGPEALGLLVSRSSENGFVQLIAVGGDAAVPATPVAPTAPEIEPDPESEAALTTNLAEELVSQGHVALDDLTFDTGSANLGHGDFPSLVDLADFLRTNPAMTIALVGHTDASGSLAVNTNISKARAASVRDRLIRLGVAAERVSAEGVGYLAPRASNQTEEGRARNRRVEVIVTSTQ</sequence>
<dbReference type="Gene3D" id="3.30.1330.60">
    <property type="entry name" value="OmpA-like domain"/>
    <property type="match status" value="1"/>
</dbReference>
<proteinExistence type="predicted"/>
<dbReference type="CDD" id="cd07185">
    <property type="entry name" value="OmpA_C-like"/>
    <property type="match status" value="1"/>
</dbReference>
<evidence type="ECO:0000259" key="3">
    <source>
        <dbReference type="PROSITE" id="PS51123"/>
    </source>
</evidence>
<gene>
    <name evidence="4" type="ORF">DI533_12025</name>
</gene>
<evidence type="ECO:0000256" key="1">
    <source>
        <dbReference type="PROSITE-ProRule" id="PRU00473"/>
    </source>
</evidence>
<evidence type="ECO:0000313" key="4">
    <source>
        <dbReference type="EMBL" id="PZQ97868.1"/>
    </source>
</evidence>
<name>A0A2W5S4D8_CERSP</name>
<keyword evidence="1" id="KW-0472">Membrane</keyword>
<dbReference type="PROSITE" id="PS51123">
    <property type="entry name" value="OMPA_2"/>
    <property type="match status" value="1"/>
</dbReference>
<dbReference type="InterPro" id="IPR050330">
    <property type="entry name" value="Bact_OuterMem_StrucFunc"/>
</dbReference>
<dbReference type="InterPro" id="IPR036737">
    <property type="entry name" value="OmpA-like_sf"/>
</dbReference>